<dbReference type="CDD" id="cd04301">
    <property type="entry name" value="NAT_SF"/>
    <property type="match status" value="1"/>
</dbReference>
<gene>
    <name evidence="6" type="primary">rimI</name>
    <name evidence="6" type="ORF">ENM78_02330</name>
</gene>
<dbReference type="PROSITE" id="PS51186">
    <property type="entry name" value="GNAT"/>
    <property type="match status" value="1"/>
</dbReference>
<dbReference type="Pfam" id="PF00583">
    <property type="entry name" value="Acetyltransf_1"/>
    <property type="match status" value="1"/>
</dbReference>
<dbReference type="InterPro" id="IPR000182">
    <property type="entry name" value="GNAT_dom"/>
</dbReference>
<dbReference type="InterPro" id="IPR006464">
    <property type="entry name" value="AcTrfase_RimI/Ard1"/>
</dbReference>
<keyword evidence="4" id="KW-0012">Acyltransferase</keyword>
<dbReference type="InterPro" id="IPR017255">
    <property type="entry name" value="AcTrfase_GNAT_prd"/>
</dbReference>
<keyword evidence="3 6" id="KW-0808">Transferase</keyword>
<dbReference type="SUPFAM" id="SSF55729">
    <property type="entry name" value="Acyl-CoA N-acyltransferases (Nat)"/>
    <property type="match status" value="1"/>
</dbReference>
<accession>A0A7J3ZJR0</accession>
<evidence type="ECO:0000256" key="1">
    <source>
        <dbReference type="ARBA" id="ARBA00005395"/>
    </source>
</evidence>
<reference evidence="6" key="1">
    <citation type="journal article" date="2020" name="mSystems">
        <title>Genome- and Community-Level Interaction Insights into Carbon Utilization and Element Cycling Functions of Hydrothermarchaeota in Hydrothermal Sediment.</title>
        <authorList>
            <person name="Zhou Z."/>
            <person name="Liu Y."/>
            <person name="Xu W."/>
            <person name="Pan J."/>
            <person name="Luo Z.H."/>
            <person name="Li M."/>
        </authorList>
    </citation>
    <scope>NUCLEOTIDE SEQUENCE [LARGE SCALE GENOMIC DNA]</scope>
    <source>
        <strain evidence="6">SpSt-1116</strain>
    </source>
</reference>
<sequence>MQVAFRRATDRDIEEIARLERSLFGVDAYSRSLLHYLLRNADFFEVAVDEGRGLVVGYIIGEVRGSVGHLISIGVDRRYQRRGIGSGLLGRFIGFLKERGVGKAYLEVSVNNSQAVRFYEKHGFRVLGRVGSYYSDGSDAYVMLLEL</sequence>
<protein>
    <submittedName>
        <fullName evidence="6">Ribosomal-protein-alanine N-acetyltransferase</fullName>
    </submittedName>
</protein>
<dbReference type="PANTHER" id="PTHR43420:SF12">
    <property type="entry name" value="N-ACETYLTRANSFERASE DOMAIN-CONTAINING PROTEIN"/>
    <property type="match status" value="1"/>
</dbReference>
<evidence type="ECO:0000313" key="6">
    <source>
        <dbReference type="EMBL" id="HHQ80288.1"/>
    </source>
</evidence>
<dbReference type="InterPro" id="IPR016181">
    <property type="entry name" value="Acyl_CoA_acyltransferase"/>
</dbReference>
<comment type="similarity">
    <text evidence="1">Belongs to the acetyltransferase family. RimI subfamily.</text>
</comment>
<dbReference type="NCBIfam" id="TIGR01575">
    <property type="entry name" value="rimI"/>
    <property type="match status" value="1"/>
</dbReference>
<dbReference type="PANTHER" id="PTHR43420">
    <property type="entry name" value="ACETYLTRANSFERASE"/>
    <property type="match status" value="1"/>
</dbReference>
<name>A0A7J3ZJR0_9CREN</name>
<evidence type="ECO:0000256" key="4">
    <source>
        <dbReference type="ARBA" id="ARBA00023315"/>
    </source>
</evidence>
<feature type="domain" description="N-acetyltransferase" evidence="5">
    <location>
        <begin position="3"/>
        <end position="147"/>
    </location>
</feature>
<comment type="caution">
    <text evidence="6">The sequence shown here is derived from an EMBL/GenBank/DDBJ whole genome shotgun (WGS) entry which is preliminary data.</text>
</comment>
<evidence type="ECO:0000256" key="2">
    <source>
        <dbReference type="ARBA" id="ARBA00022490"/>
    </source>
</evidence>
<dbReference type="AlphaFoldDB" id="A0A7J3ZJR0"/>
<dbReference type="EMBL" id="DRZC01000031">
    <property type="protein sequence ID" value="HHQ80288.1"/>
    <property type="molecule type" value="Genomic_DNA"/>
</dbReference>
<dbReference type="InterPro" id="IPR050680">
    <property type="entry name" value="YpeA/RimI_acetyltransf"/>
</dbReference>
<dbReference type="PIRSF" id="PIRSF037663">
    <property type="entry name" value="Acetyltransf_GNAT_prd"/>
    <property type="match status" value="1"/>
</dbReference>
<proteinExistence type="inferred from homology"/>
<organism evidence="6">
    <name type="scientific">Fervidicoccus fontis</name>
    <dbReference type="NCBI Taxonomy" id="683846"/>
    <lineage>
        <taxon>Archaea</taxon>
        <taxon>Thermoproteota</taxon>
        <taxon>Thermoprotei</taxon>
        <taxon>Fervidicoccales</taxon>
        <taxon>Fervidicoccaceae</taxon>
        <taxon>Fervidicoccus</taxon>
    </lineage>
</organism>
<evidence type="ECO:0000256" key="3">
    <source>
        <dbReference type="ARBA" id="ARBA00022679"/>
    </source>
</evidence>
<evidence type="ECO:0000259" key="5">
    <source>
        <dbReference type="PROSITE" id="PS51186"/>
    </source>
</evidence>
<dbReference type="Gene3D" id="3.40.630.30">
    <property type="match status" value="1"/>
</dbReference>
<keyword evidence="2" id="KW-0963">Cytoplasm</keyword>
<dbReference type="GO" id="GO:0008080">
    <property type="term" value="F:N-acetyltransferase activity"/>
    <property type="evidence" value="ECO:0007669"/>
    <property type="project" value="InterPro"/>
</dbReference>